<proteinExistence type="predicted"/>
<feature type="region of interest" description="Disordered" evidence="1">
    <location>
        <begin position="1"/>
        <end position="76"/>
    </location>
</feature>
<sequence>MGFAVREEVKGKHQDNEKKYGQPGPEGNVHQGEPASSQMYQLEVFPGSLREPAPPGRSGAVGLTTRHSGDTPLHMK</sequence>
<dbReference type="Proteomes" id="UP000658754">
    <property type="component" value="Unassembled WGS sequence"/>
</dbReference>
<reference evidence="3" key="1">
    <citation type="journal article" date="2019" name="Int. J. Syst. Evol. Microbiol.">
        <title>The Global Catalogue of Microorganisms (GCM) 10K type strain sequencing project: providing services to taxonomists for standard genome sequencing and annotation.</title>
        <authorList>
            <consortium name="The Broad Institute Genomics Platform"/>
            <consortium name="The Broad Institute Genome Sequencing Center for Infectious Disease"/>
            <person name="Wu L."/>
            <person name="Ma J."/>
        </authorList>
    </citation>
    <scope>NUCLEOTIDE SEQUENCE [LARGE SCALE GENOMIC DNA]</scope>
    <source>
        <strain evidence="3">CGMCC 1.3601</strain>
    </source>
</reference>
<dbReference type="EMBL" id="BMKV01000007">
    <property type="protein sequence ID" value="GGI93893.1"/>
    <property type="molecule type" value="Genomic_DNA"/>
</dbReference>
<organism evidence="2 3">
    <name type="scientific">Pseudarthrobacter scleromae</name>
    <dbReference type="NCBI Taxonomy" id="158897"/>
    <lineage>
        <taxon>Bacteria</taxon>
        <taxon>Bacillati</taxon>
        <taxon>Actinomycetota</taxon>
        <taxon>Actinomycetes</taxon>
        <taxon>Micrococcales</taxon>
        <taxon>Micrococcaceae</taxon>
        <taxon>Pseudarthrobacter</taxon>
    </lineage>
</organism>
<evidence type="ECO:0000313" key="3">
    <source>
        <dbReference type="Proteomes" id="UP000658754"/>
    </source>
</evidence>
<comment type="caution">
    <text evidence="2">The sequence shown here is derived from an EMBL/GenBank/DDBJ whole genome shotgun (WGS) entry which is preliminary data.</text>
</comment>
<evidence type="ECO:0000256" key="1">
    <source>
        <dbReference type="SAM" id="MobiDB-lite"/>
    </source>
</evidence>
<evidence type="ECO:0000313" key="2">
    <source>
        <dbReference type="EMBL" id="GGI93893.1"/>
    </source>
</evidence>
<name>A0ABQ2CPN1_9MICC</name>
<feature type="compositionally biased region" description="Basic and acidic residues" evidence="1">
    <location>
        <begin position="1"/>
        <end position="20"/>
    </location>
</feature>
<accession>A0ABQ2CPN1</accession>
<gene>
    <name evidence="2" type="ORF">GCM10007175_34260</name>
</gene>
<protein>
    <submittedName>
        <fullName evidence="2">Uncharacterized protein</fullName>
    </submittedName>
</protein>
<keyword evidence="3" id="KW-1185">Reference proteome</keyword>